<keyword evidence="2" id="KW-0288">FMN</keyword>
<dbReference type="eggNOG" id="ENOG502QQW7">
    <property type="taxonomic scope" value="Eukaryota"/>
</dbReference>
<keyword evidence="1" id="KW-0285">Flavoprotein</keyword>
<dbReference type="STRING" id="227321.Q5B3R9"/>
<dbReference type="PANTHER" id="PTHR32332">
    <property type="entry name" value="2-NITROPROPANE DIOXYGENASE"/>
    <property type="match status" value="1"/>
</dbReference>
<reference evidence="5" key="2">
    <citation type="journal article" date="2009" name="Fungal Genet. Biol.">
        <title>The 2008 update of the Aspergillus nidulans genome annotation: a community effort.</title>
        <authorList>
            <person name="Wortman J.R."/>
            <person name="Gilsenan J.M."/>
            <person name="Joardar V."/>
            <person name="Deegan J."/>
            <person name="Clutterbuck J."/>
            <person name="Andersen M.R."/>
            <person name="Archer D."/>
            <person name="Bencina M."/>
            <person name="Braus G."/>
            <person name="Coutinho P."/>
            <person name="von Dohren H."/>
            <person name="Doonan J."/>
            <person name="Driessen A.J."/>
            <person name="Durek P."/>
            <person name="Espeso E."/>
            <person name="Fekete E."/>
            <person name="Flipphi M."/>
            <person name="Estrada C.G."/>
            <person name="Geysens S."/>
            <person name="Goldman G."/>
            <person name="de Groot P.W."/>
            <person name="Hansen K."/>
            <person name="Harris S.D."/>
            <person name="Heinekamp T."/>
            <person name="Helmstaedt K."/>
            <person name="Henrissat B."/>
            <person name="Hofmann G."/>
            <person name="Homan T."/>
            <person name="Horio T."/>
            <person name="Horiuchi H."/>
            <person name="James S."/>
            <person name="Jones M."/>
            <person name="Karaffa L."/>
            <person name="Karanyi Z."/>
            <person name="Kato M."/>
            <person name="Keller N."/>
            <person name="Kelly D.E."/>
            <person name="Kiel J.A."/>
            <person name="Kim J.M."/>
            <person name="van der Klei I.J."/>
            <person name="Klis F.M."/>
            <person name="Kovalchuk A."/>
            <person name="Krasevec N."/>
            <person name="Kubicek C.P."/>
            <person name="Liu B."/>
            <person name="Maccabe A."/>
            <person name="Meyer V."/>
            <person name="Mirabito P."/>
            <person name="Miskei M."/>
            <person name="Mos M."/>
            <person name="Mullins J."/>
            <person name="Nelson D.R."/>
            <person name="Nielsen J."/>
            <person name="Oakley B.R."/>
            <person name="Osmani S.A."/>
            <person name="Pakula T."/>
            <person name="Paszewski A."/>
            <person name="Paulsen I."/>
            <person name="Pilsyk S."/>
            <person name="Pocsi I."/>
            <person name="Punt P.J."/>
            <person name="Ram A.F."/>
            <person name="Ren Q."/>
            <person name="Robellet X."/>
            <person name="Robson G."/>
            <person name="Seiboth B."/>
            <person name="van Solingen P."/>
            <person name="Specht T."/>
            <person name="Sun J."/>
            <person name="Taheri-Talesh N."/>
            <person name="Takeshita N."/>
            <person name="Ussery D."/>
            <person name="vanKuyk P.A."/>
            <person name="Visser H."/>
            <person name="van de Vondervoort P.J."/>
            <person name="de Vries R.P."/>
            <person name="Walton J."/>
            <person name="Xiang X."/>
            <person name="Xiong Y."/>
            <person name="Zeng A.P."/>
            <person name="Brandt B.W."/>
            <person name="Cornell M.J."/>
            <person name="van den Hondel C.A."/>
            <person name="Visser J."/>
            <person name="Oliver S.G."/>
            <person name="Turner G."/>
        </authorList>
    </citation>
    <scope>GENOME REANNOTATION</scope>
    <source>
        <strain evidence="5">FGSC A4 / ATCC 38163 / CBS 112.46 / NRRL 194 / M139</strain>
    </source>
</reference>
<dbReference type="InParanoid" id="Q5B3R9"/>
<dbReference type="InterPro" id="IPR013785">
    <property type="entry name" value="Aldolase_TIM"/>
</dbReference>
<reference evidence="5" key="1">
    <citation type="journal article" date="2005" name="Nature">
        <title>Sequencing of Aspergillus nidulans and comparative analysis with A. fumigatus and A. oryzae.</title>
        <authorList>
            <person name="Galagan J.E."/>
            <person name="Calvo S.E."/>
            <person name="Cuomo C."/>
            <person name="Ma L.J."/>
            <person name="Wortman J.R."/>
            <person name="Batzoglou S."/>
            <person name="Lee S.I."/>
            <person name="Basturkmen M."/>
            <person name="Spevak C.C."/>
            <person name="Clutterbuck J."/>
            <person name="Kapitonov V."/>
            <person name="Jurka J."/>
            <person name="Scazzocchio C."/>
            <person name="Farman M."/>
            <person name="Butler J."/>
            <person name="Purcell S."/>
            <person name="Harris S."/>
            <person name="Braus G.H."/>
            <person name="Draht O."/>
            <person name="Busch S."/>
            <person name="D'Enfert C."/>
            <person name="Bouchier C."/>
            <person name="Goldman G.H."/>
            <person name="Bell-Pedersen D."/>
            <person name="Griffiths-Jones S."/>
            <person name="Doonan J.H."/>
            <person name="Yu J."/>
            <person name="Vienken K."/>
            <person name="Pain A."/>
            <person name="Freitag M."/>
            <person name="Selker E.U."/>
            <person name="Archer D.B."/>
            <person name="Penalva M.A."/>
            <person name="Oakley B.R."/>
            <person name="Momany M."/>
            <person name="Tanaka T."/>
            <person name="Kumagai T."/>
            <person name="Asai K."/>
            <person name="Machida M."/>
            <person name="Nierman W.C."/>
            <person name="Denning D.W."/>
            <person name="Caddick M."/>
            <person name="Hynes M."/>
            <person name="Paoletti M."/>
            <person name="Fischer R."/>
            <person name="Miller B."/>
            <person name="Dyer P."/>
            <person name="Sachs M.S."/>
            <person name="Osmani S.A."/>
            <person name="Birren B.W."/>
        </authorList>
    </citation>
    <scope>NUCLEOTIDE SEQUENCE [LARGE SCALE GENOMIC DNA]</scope>
    <source>
        <strain evidence="5">FGSC A4 / ATCC 38163 / CBS 112.46 / NRRL 194 / M139</strain>
    </source>
</reference>
<evidence type="ECO:0000256" key="3">
    <source>
        <dbReference type="ARBA" id="ARBA00023002"/>
    </source>
</evidence>
<dbReference type="Proteomes" id="UP000000560">
    <property type="component" value="Chromosome III"/>
</dbReference>
<organism evidence="4 5">
    <name type="scientific">Emericella nidulans (strain FGSC A4 / ATCC 38163 / CBS 112.46 / NRRL 194 / M139)</name>
    <name type="common">Aspergillus nidulans</name>
    <dbReference type="NCBI Taxonomy" id="227321"/>
    <lineage>
        <taxon>Eukaryota</taxon>
        <taxon>Fungi</taxon>
        <taxon>Dikarya</taxon>
        <taxon>Ascomycota</taxon>
        <taxon>Pezizomycotina</taxon>
        <taxon>Eurotiomycetes</taxon>
        <taxon>Eurotiomycetidae</taxon>
        <taxon>Eurotiales</taxon>
        <taxon>Aspergillaceae</taxon>
        <taxon>Aspergillus</taxon>
        <taxon>Aspergillus subgen. Nidulantes</taxon>
    </lineage>
</organism>
<keyword evidence="3" id="KW-0560">Oxidoreductase</keyword>
<dbReference type="RefSeq" id="XP_662415.1">
    <property type="nucleotide sequence ID" value="XM_657323.1"/>
</dbReference>
<dbReference type="HOGENOM" id="CLU_038732_1_0_1"/>
<dbReference type="Gene3D" id="3.20.20.70">
    <property type="entry name" value="Aldolase class I"/>
    <property type="match status" value="2"/>
</dbReference>
<dbReference type="AlphaFoldDB" id="Q5B3R9"/>
<gene>
    <name evidence="4" type="ORF">ANIA_04811</name>
</gene>
<dbReference type="SUPFAM" id="SSF51412">
    <property type="entry name" value="Inosine monophosphate dehydrogenase (IMPDH)"/>
    <property type="match status" value="1"/>
</dbReference>
<dbReference type="Pfam" id="PF03060">
    <property type="entry name" value="NMO"/>
    <property type="match status" value="2"/>
</dbReference>
<evidence type="ECO:0000256" key="2">
    <source>
        <dbReference type="ARBA" id="ARBA00022643"/>
    </source>
</evidence>
<dbReference type="OrthoDB" id="412383at2759"/>
<name>Q5B3R9_EMENI</name>
<dbReference type="CDD" id="cd04730">
    <property type="entry name" value="NPD_like"/>
    <property type="match status" value="1"/>
</dbReference>
<dbReference type="EMBL" id="BN001303">
    <property type="protein sequence ID" value="CBF76731.1"/>
    <property type="molecule type" value="Genomic_DNA"/>
</dbReference>
<dbReference type="GO" id="GO:0018580">
    <property type="term" value="F:nitronate monooxygenase activity"/>
    <property type="evidence" value="ECO:0007669"/>
    <property type="project" value="InterPro"/>
</dbReference>
<evidence type="ECO:0000313" key="4">
    <source>
        <dbReference type="EMBL" id="CBF76731.1"/>
    </source>
</evidence>
<evidence type="ECO:0008006" key="6">
    <source>
        <dbReference type="Google" id="ProtNLM"/>
    </source>
</evidence>
<dbReference type="KEGG" id="ani:ANIA_04811"/>
<sequence length="278" mass="29972">MPFKTWLTETLGIKVPIVQGGMMWVGRAEMTSAVANAGGLGFLFGVNITMLPAINAPDYLAYAKAAVQEGIKIIETAGNPEPILNLNSSLPTGVFGTATNIRGLLQRWSRRRMCAQELKIPFIASGGFCDGKGLATALVLGAQGINMGTRWMCTVEAPIHQNVKEAIVKMDENGTILVLRKFRNTTRLARNEVTLEVHKIENSKLDPQFQEVAHLMSGARGRGVYETGDINAGVWSVGLAAGLIKSIPTCEELARTIEREAVDALSKASSLYSNRASL</sequence>
<protein>
    <recommendedName>
        <fullName evidence="6">Nitronate monooxygenase domain-containing protein</fullName>
    </recommendedName>
</protein>
<dbReference type="InterPro" id="IPR004136">
    <property type="entry name" value="NMO"/>
</dbReference>
<dbReference type="GeneID" id="2872611"/>
<accession>Q5B3R9</accession>
<dbReference type="OMA" id="GVYPRIM"/>
<accession>C8VAK5</accession>
<evidence type="ECO:0000313" key="5">
    <source>
        <dbReference type="Proteomes" id="UP000000560"/>
    </source>
</evidence>
<evidence type="ECO:0000256" key="1">
    <source>
        <dbReference type="ARBA" id="ARBA00022630"/>
    </source>
</evidence>
<keyword evidence="5" id="KW-1185">Reference proteome</keyword>
<dbReference type="GO" id="GO:0016491">
    <property type="term" value="F:oxidoreductase activity"/>
    <property type="evidence" value="ECO:0000318"/>
    <property type="project" value="GO_Central"/>
</dbReference>
<dbReference type="PANTHER" id="PTHR32332:SF20">
    <property type="entry name" value="2-NITROPROPANE DIOXYGENASE-LIKE PROTEIN"/>
    <property type="match status" value="1"/>
</dbReference>
<proteinExistence type="predicted"/>